<proteinExistence type="predicted"/>
<dbReference type="InterPro" id="IPR013498">
    <property type="entry name" value="Topo_IA_Znf"/>
</dbReference>
<dbReference type="STRING" id="419665.Maeo_1449"/>
<name>A6UX03_META3</name>
<dbReference type="AlphaFoldDB" id="A6UX03"/>
<dbReference type="GO" id="GO:0003916">
    <property type="term" value="F:DNA topoisomerase activity"/>
    <property type="evidence" value="ECO:0007669"/>
    <property type="project" value="InterPro"/>
</dbReference>
<dbReference type="GO" id="GO:0005694">
    <property type="term" value="C:chromosome"/>
    <property type="evidence" value="ECO:0007669"/>
    <property type="project" value="InterPro"/>
</dbReference>
<dbReference type="EMBL" id="CP000743">
    <property type="protein sequence ID" value="ABR57025.1"/>
    <property type="molecule type" value="Genomic_DNA"/>
</dbReference>
<accession>A6UX03</accession>
<reference evidence="2" key="1">
    <citation type="submission" date="2007-06" db="EMBL/GenBank/DDBJ databases">
        <title>Complete sequence of Methanococcus aeolicus Nankai-3.</title>
        <authorList>
            <consortium name="US DOE Joint Genome Institute"/>
            <person name="Copeland A."/>
            <person name="Lucas S."/>
            <person name="Lapidus A."/>
            <person name="Barry K."/>
            <person name="Glavina del Rio T."/>
            <person name="Dalin E."/>
            <person name="Tice H."/>
            <person name="Pitluck S."/>
            <person name="Chain P."/>
            <person name="Malfatti S."/>
            <person name="Shin M."/>
            <person name="Vergez L."/>
            <person name="Schmutz J."/>
            <person name="Larimer F."/>
            <person name="Land M."/>
            <person name="Hauser L."/>
            <person name="Kyrpides N."/>
            <person name="Lykidis A."/>
            <person name="Sieprawska-Lupa M."/>
            <person name="Whitman W.B."/>
            <person name="Richardson P."/>
        </authorList>
    </citation>
    <scope>NUCLEOTIDE SEQUENCE [LARGE SCALE GENOMIC DNA]</scope>
    <source>
        <strain evidence="2">Nankai-3</strain>
    </source>
</reference>
<dbReference type="OrthoDB" id="190320at2157"/>
<gene>
    <name evidence="2" type="ordered locus">Maeo_1449</name>
</gene>
<dbReference type="SUPFAM" id="SSF57783">
    <property type="entry name" value="Zinc beta-ribbon"/>
    <property type="match status" value="1"/>
</dbReference>
<dbReference type="RefSeq" id="WP_011974157.1">
    <property type="nucleotide sequence ID" value="NC_009635.1"/>
</dbReference>
<dbReference type="GO" id="GO:0006265">
    <property type="term" value="P:DNA topological change"/>
    <property type="evidence" value="ECO:0007669"/>
    <property type="project" value="InterPro"/>
</dbReference>
<protein>
    <submittedName>
        <fullName evidence="2">DNA topoisomerase type IA zn finger domain protein</fullName>
    </submittedName>
</protein>
<dbReference type="Proteomes" id="UP000001106">
    <property type="component" value="Chromosome"/>
</dbReference>
<sequence length="288" mass="33805">MNKLFKILTGNIHFNATKLDNENFNQNWEVPEALISIIGLKNGKKPIFYYGVKRDCEERYNLIKGTSDNGNKFINARLSFKFDKQKIIENEKYIVANGFDGLLLTINIDKNKFISTFEEIIMEGYNSGDEHIIDVLDRMRERNAFDTVEESAKYIANRDYNWLLGRLKYTAGLFNYSGCGYWLIPLKTKMELTRGLIINGNEITINLENTELFKSYMVYIDTKVNLVRYNVFRLCKKEYSLMDEVKKQMKDDICPWCGEKLRTIRTRKGEFLGCTGYPTCLYRRFSKK</sequence>
<dbReference type="KEGG" id="mae:Maeo_1449"/>
<dbReference type="GO" id="GO:0003677">
    <property type="term" value="F:DNA binding"/>
    <property type="evidence" value="ECO:0007669"/>
    <property type="project" value="InterPro"/>
</dbReference>
<organism evidence="2 3">
    <name type="scientific">Methanococcus aeolicus (strain ATCC BAA-1280 / DSM 17508 / OCM 812 / Nankai-3)</name>
    <dbReference type="NCBI Taxonomy" id="419665"/>
    <lineage>
        <taxon>Archaea</taxon>
        <taxon>Methanobacteriati</taxon>
        <taxon>Methanobacteriota</taxon>
        <taxon>Methanomada group</taxon>
        <taxon>Methanococci</taxon>
        <taxon>Methanococcales</taxon>
        <taxon>Methanococcaceae</taxon>
        <taxon>Methanococcus</taxon>
    </lineage>
</organism>
<evidence type="ECO:0000259" key="1">
    <source>
        <dbReference type="Pfam" id="PF01396"/>
    </source>
</evidence>
<dbReference type="Pfam" id="PF01396">
    <property type="entry name" value="Zn_ribbon_Top1"/>
    <property type="match status" value="1"/>
</dbReference>
<evidence type="ECO:0000313" key="2">
    <source>
        <dbReference type="EMBL" id="ABR57025.1"/>
    </source>
</evidence>
<feature type="domain" description="DNA topoisomerase type IA zn finger" evidence="1">
    <location>
        <begin position="253"/>
        <end position="288"/>
    </location>
</feature>
<evidence type="ECO:0000313" key="3">
    <source>
        <dbReference type="Proteomes" id="UP000001106"/>
    </source>
</evidence>
<dbReference type="HOGENOM" id="CLU_920144_0_0_2"/>
<keyword evidence="3" id="KW-1185">Reference proteome</keyword>
<dbReference type="GeneID" id="5327127"/>
<dbReference type="Gene3D" id="3.30.65.10">
    <property type="entry name" value="Bacterial Topoisomerase I, domain 1"/>
    <property type="match status" value="1"/>
</dbReference>
<dbReference type="eggNOG" id="arCOG05045">
    <property type="taxonomic scope" value="Archaea"/>
</dbReference>